<evidence type="ECO:0000256" key="2">
    <source>
        <dbReference type="ARBA" id="ARBA00022964"/>
    </source>
</evidence>
<dbReference type="PANTHER" id="PTHR46332:SF5">
    <property type="entry name" value="ASPARTATE BETA-HYDROXYLASE DOMAIN CONTAINING 2"/>
    <property type="match status" value="1"/>
</dbReference>
<feature type="region of interest" description="Disordered" evidence="4">
    <location>
        <begin position="323"/>
        <end position="364"/>
    </location>
</feature>
<protein>
    <recommendedName>
        <fullName evidence="5">Aspartyl/asparaginy/proline hydroxylase domain-containing protein</fullName>
    </recommendedName>
</protein>
<gene>
    <name evidence="6" type="ORF">PCAL00307_LOCUS16553</name>
</gene>
<evidence type="ECO:0000256" key="3">
    <source>
        <dbReference type="ARBA" id="ARBA00023002"/>
    </source>
</evidence>
<reference evidence="6" key="1">
    <citation type="submission" date="2021-01" db="EMBL/GenBank/DDBJ databases">
        <authorList>
            <person name="Corre E."/>
            <person name="Pelletier E."/>
            <person name="Niang G."/>
            <person name="Scheremetjew M."/>
            <person name="Finn R."/>
            <person name="Kale V."/>
            <person name="Holt S."/>
            <person name="Cochrane G."/>
            <person name="Meng A."/>
            <person name="Brown T."/>
            <person name="Cohen L."/>
        </authorList>
    </citation>
    <scope>NUCLEOTIDE SEQUENCE</scope>
    <source>
        <strain evidence="6">CCMP1756</strain>
    </source>
</reference>
<dbReference type="GO" id="GO:0051213">
    <property type="term" value="F:dioxygenase activity"/>
    <property type="evidence" value="ECO:0007669"/>
    <property type="project" value="UniProtKB-KW"/>
</dbReference>
<sequence length="364" mass="40809">MRSAALLTSAAALVARPTPRHPPLKRGSTAENTDYAATLSQHTALAPFAAHVERELVQRFGARETERVRQSWRLADAGYVHFDQIVPGHEYMKQEARSYVPGLNPVAFWDTSSMAWARTLEESWEVVRDEFERVALQDAKRTKRVGNNVWAGAADSDSAQKYGQDWKTLVLMDRTTWDPVNSKLFPRTAKLLADAEAPIVEAFFAAMTPRSRINPHTDSCNFILTSHLGLRIPEGCSLTVGDETRTWTEGGVMLFDMSLYHDAANDSDDTRYILMLRTWHPELSDVERKALQFLFDVLDVPDLISSDPVAQFRAEHELAGLRTRPEVRARAAPPDALEPRPKQQGNKKKKKKARARAGGFGVST</sequence>
<dbReference type="Pfam" id="PF05118">
    <property type="entry name" value="Asp_Arg_Hydrox"/>
    <property type="match status" value="1"/>
</dbReference>
<feature type="domain" description="Aspartyl/asparaginy/proline hydroxylase" evidence="5">
    <location>
        <begin position="121"/>
        <end position="281"/>
    </location>
</feature>
<proteinExistence type="inferred from homology"/>
<dbReference type="AlphaFoldDB" id="A0A7S4A2F0"/>
<evidence type="ECO:0000256" key="1">
    <source>
        <dbReference type="ARBA" id="ARBA00007730"/>
    </source>
</evidence>
<evidence type="ECO:0000259" key="5">
    <source>
        <dbReference type="Pfam" id="PF05118"/>
    </source>
</evidence>
<dbReference type="GO" id="GO:0016020">
    <property type="term" value="C:membrane"/>
    <property type="evidence" value="ECO:0007669"/>
    <property type="project" value="TreeGrafter"/>
</dbReference>
<dbReference type="Gene3D" id="2.60.120.330">
    <property type="entry name" value="B-lactam Antibiotic, Isopenicillin N Synthase, Chain"/>
    <property type="match status" value="1"/>
</dbReference>
<evidence type="ECO:0000256" key="4">
    <source>
        <dbReference type="SAM" id="MobiDB-lite"/>
    </source>
</evidence>
<keyword evidence="3" id="KW-0560">Oxidoreductase</keyword>
<dbReference type="EMBL" id="HBIW01019228">
    <property type="protein sequence ID" value="CAE0701117.1"/>
    <property type="molecule type" value="Transcribed_RNA"/>
</dbReference>
<keyword evidence="2" id="KW-0223">Dioxygenase</keyword>
<dbReference type="PANTHER" id="PTHR46332">
    <property type="entry name" value="ASPARTATE BETA-HYDROXYLASE DOMAIN-CONTAINING PROTEIN 2"/>
    <property type="match status" value="1"/>
</dbReference>
<dbReference type="SUPFAM" id="SSF51197">
    <property type="entry name" value="Clavaminate synthase-like"/>
    <property type="match status" value="1"/>
</dbReference>
<name>A0A7S4A2F0_9STRA</name>
<comment type="similarity">
    <text evidence="1">Belongs to the aspartyl/asparaginyl beta-hydroxylase family.</text>
</comment>
<dbReference type="InterPro" id="IPR027443">
    <property type="entry name" value="IPNS-like_sf"/>
</dbReference>
<dbReference type="InterPro" id="IPR007803">
    <property type="entry name" value="Asp/Arg/Pro-Hydrxlase"/>
</dbReference>
<evidence type="ECO:0000313" key="6">
    <source>
        <dbReference type="EMBL" id="CAE0701117.1"/>
    </source>
</evidence>
<dbReference type="InterPro" id="IPR051821">
    <property type="entry name" value="Asp/Asn_beta-hydroxylase"/>
</dbReference>
<accession>A0A7S4A2F0</accession>
<feature type="compositionally biased region" description="Basic residues" evidence="4">
    <location>
        <begin position="345"/>
        <end position="355"/>
    </location>
</feature>
<organism evidence="6">
    <name type="scientific">Pelagomonas calceolata</name>
    <dbReference type="NCBI Taxonomy" id="35677"/>
    <lineage>
        <taxon>Eukaryota</taxon>
        <taxon>Sar</taxon>
        <taxon>Stramenopiles</taxon>
        <taxon>Ochrophyta</taxon>
        <taxon>Pelagophyceae</taxon>
        <taxon>Pelagomonadales</taxon>
        <taxon>Pelagomonadaceae</taxon>
        <taxon>Pelagomonas</taxon>
    </lineage>
</organism>